<keyword evidence="2" id="KW-0812">Transmembrane</keyword>
<dbReference type="PANTHER" id="PTHR36721:SF15">
    <property type="entry name" value="EN_SPM-LIKE TRANSPOSON PROTEIN"/>
    <property type="match status" value="1"/>
</dbReference>
<protein>
    <submittedName>
        <fullName evidence="3">Uncharacterized protein</fullName>
    </submittedName>
</protein>
<accession>A0AAW2ULQ9</accession>
<evidence type="ECO:0000313" key="3">
    <source>
        <dbReference type="EMBL" id="KAL0417728.1"/>
    </source>
</evidence>
<evidence type="ECO:0000256" key="1">
    <source>
        <dbReference type="SAM" id="MobiDB-lite"/>
    </source>
</evidence>
<keyword evidence="2" id="KW-0472">Membrane</keyword>
<organism evidence="3">
    <name type="scientific">Sesamum radiatum</name>
    <name type="common">Black benniseed</name>
    <dbReference type="NCBI Taxonomy" id="300843"/>
    <lineage>
        <taxon>Eukaryota</taxon>
        <taxon>Viridiplantae</taxon>
        <taxon>Streptophyta</taxon>
        <taxon>Embryophyta</taxon>
        <taxon>Tracheophyta</taxon>
        <taxon>Spermatophyta</taxon>
        <taxon>Magnoliopsida</taxon>
        <taxon>eudicotyledons</taxon>
        <taxon>Gunneridae</taxon>
        <taxon>Pentapetalae</taxon>
        <taxon>asterids</taxon>
        <taxon>lamiids</taxon>
        <taxon>Lamiales</taxon>
        <taxon>Pedaliaceae</taxon>
        <taxon>Sesamum</taxon>
    </lineage>
</organism>
<dbReference type="AlphaFoldDB" id="A0AAW2ULQ9"/>
<proteinExistence type="predicted"/>
<evidence type="ECO:0000256" key="2">
    <source>
        <dbReference type="SAM" id="Phobius"/>
    </source>
</evidence>
<sequence length="229" mass="24508">MKKHSLNSSNFSHSYSHLFNPKTPNSTLITTHLLFTPSNYHPNLHSLILLNNNGFPYSYTYPHPHPLLRSPPLPTPHFLPGFAPIFPSPSPELPSGDISQPPASPSPSPALPVSPPAPPPSDLAPDSPSPVPFPGEDDDDVPYEQIKTPTQAPSPAVVGDVRHEDQSNAGDLETKDDSSGGMSGGKKAGVAIGVISAACIVGLGALVYKKRQQNIRRAQYGYAARREFL</sequence>
<feature type="compositionally biased region" description="Pro residues" evidence="1">
    <location>
        <begin position="102"/>
        <end position="133"/>
    </location>
</feature>
<comment type="caution">
    <text evidence="3">The sequence shown here is derived from an EMBL/GenBank/DDBJ whole genome shotgun (WGS) entry which is preliminary data.</text>
</comment>
<keyword evidence="2" id="KW-1133">Transmembrane helix</keyword>
<dbReference type="PANTHER" id="PTHR36721">
    <property type="entry name" value="PROLINE-RICH FAMILY PROTEIN"/>
    <property type="match status" value="1"/>
</dbReference>
<gene>
    <name evidence="3" type="ORF">Sradi_1186300</name>
</gene>
<name>A0AAW2ULQ9_SESRA</name>
<reference evidence="3" key="2">
    <citation type="journal article" date="2024" name="Plant">
        <title>Genomic evolution and insights into agronomic trait innovations of Sesamum species.</title>
        <authorList>
            <person name="Miao H."/>
            <person name="Wang L."/>
            <person name="Qu L."/>
            <person name="Liu H."/>
            <person name="Sun Y."/>
            <person name="Le M."/>
            <person name="Wang Q."/>
            <person name="Wei S."/>
            <person name="Zheng Y."/>
            <person name="Lin W."/>
            <person name="Duan Y."/>
            <person name="Cao H."/>
            <person name="Xiong S."/>
            <person name="Wang X."/>
            <person name="Wei L."/>
            <person name="Li C."/>
            <person name="Ma Q."/>
            <person name="Ju M."/>
            <person name="Zhao R."/>
            <person name="Li G."/>
            <person name="Mu C."/>
            <person name="Tian Q."/>
            <person name="Mei H."/>
            <person name="Zhang T."/>
            <person name="Gao T."/>
            <person name="Zhang H."/>
        </authorList>
    </citation>
    <scope>NUCLEOTIDE SEQUENCE</scope>
    <source>
        <strain evidence="3">G02</strain>
    </source>
</reference>
<feature type="compositionally biased region" description="Basic and acidic residues" evidence="1">
    <location>
        <begin position="160"/>
        <end position="178"/>
    </location>
</feature>
<feature type="region of interest" description="Disordered" evidence="1">
    <location>
        <begin position="84"/>
        <end position="185"/>
    </location>
</feature>
<reference evidence="3" key="1">
    <citation type="submission" date="2020-06" db="EMBL/GenBank/DDBJ databases">
        <authorList>
            <person name="Li T."/>
            <person name="Hu X."/>
            <person name="Zhang T."/>
            <person name="Song X."/>
            <person name="Zhang H."/>
            <person name="Dai N."/>
            <person name="Sheng W."/>
            <person name="Hou X."/>
            <person name="Wei L."/>
        </authorList>
    </citation>
    <scope>NUCLEOTIDE SEQUENCE</scope>
    <source>
        <strain evidence="3">G02</strain>
        <tissue evidence="3">Leaf</tissue>
    </source>
</reference>
<feature type="transmembrane region" description="Helical" evidence="2">
    <location>
        <begin position="188"/>
        <end position="208"/>
    </location>
</feature>
<dbReference type="EMBL" id="JACGWJ010000005">
    <property type="protein sequence ID" value="KAL0417728.1"/>
    <property type="molecule type" value="Genomic_DNA"/>
</dbReference>